<dbReference type="GO" id="GO:0051287">
    <property type="term" value="F:NAD binding"/>
    <property type="evidence" value="ECO:0007669"/>
    <property type="project" value="InterPro"/>
</dbReference>
<dbReference type="FunFam" id="3.40.50.720:FF:000058">
    <property type="entry name" value="Putative oxidoreductase GLYR1 homolog"/>
    <property type="match status" value="1"/>
</dbReference>
<comment type="caution">
    <text evidence="6">The sequence shown here is derived from an EMBL/GenBank/DDBJ whole genome shotgun (WGS) entry which is preliminary data.</text>
</comment>
<dbReference type="Pfam" id="PF03446">
    <property type="entry name" value="NAD_binding_2"/>
    <property type="match status" value="1"/>
</dbReference>
<evidence type="ECO:0000256" key="2">
    <source>
        <dbReference type="ARBA" id="ARBA00023027"/>
    </source>
</evidence>
<evidence type="ECO:0000256" key="3">
    <source>
        <dbReference type="PIRSR" id="PIRSR000103-1"/>
    </source>
</evidence>
<dbReference type="PIRSF" id="PIRSF000103">
    <property type="entry name" value="HIBADH"/>
    <property type="match status" value="1"/>
</dbReference>
<dbReference type="InterPro" id="IPR006115">
    <property type="entry name" value="6PGDH_NADP-bd"/>
</dbReference>
<dbReference type="InterPro" id="IPR002204">
    <property type="entry name" value="3-OH-isobutyrate_DH-rel_CS"/>
</dbReference>
<dbReference type="PROSITE" id="PS00895">
    <property type="entry name" value="3_HYDROXYISOBUT_DH"/>
    <property type="match status" value="1"/>
</dbReference>
<organism evidence="6 7">
    <name type="scientific">Vibrio eleionomae</name>
    <dbReference type="NCBI Taxonomy" id="2653505"/>
    <lineage>
        <taxon>Bacteria</taxon>
        <taxon>Pseudomonadati</taxon>
        <taxon>Pseudomonadota</taxon>
        <taxon>Gammaproteobacteria</taxon>
        <taxon>Vibrionales</taxon>
        <taxon>Vibrionaceae</taxon>
        <taxon>Vibrio</taxon>
    </lineage>
</organism>
<evidence type="ECO:0000313" key="7">
    <source>
        <dbReference type="Proteomes" id="UP000462621"/>
    </source>
</evidence>
<reference evidence="6 7" key="1">
    <citation type="submission" date="2019-10" db="EMBL/GenBank/DDBJ databases">
        <title>Vibrio sp. nov. isolated from a shrimp pond.</title>
        <authorList>
            <person name="Gomez-Gil B."/>
            <person name="Enciso-Ibarra J."/>
            <person name="Enciso-Ibarra K."/>
            <person name="Bolan-Mejia C."/>
        </authorList>
    </citation>
    <scope>NUCLEOTIDE SEQUENCE [LARGE SCALE GENOMIC DNA]</scope>
    <source>
        <strain evidence="6 7">CAIM 722</strain>
    </source>
</reference>
<dbReference type="Proteomes" id="UP000462621">
    <property type="component" value="Unassembled WGS sequence"/>
</dbReference>
<dbReference type="SUPFAM" id="SSF51735">
    <property type="entry name" value="NAD(P)-binding Rossmann-fold domains"/>
    <property type="match status" value="1"/>
</dbReference>
<protein>
    <submittedName>
        <fullName evidence="6">NAD-binding protein</fullName>
    </submittedName>
</protein>
<dbReference type="PANTHER" id="PTHR43580:SF2">
    <property type="entry name" value="CYTOKINE-LIKE NUCLEAR FACTOR N-PAC"/>
    <property type="match status" value="1"/>
</dbReference>
<dbReference type="Gene3D" id="3.40.50.720">
    <property type="entry name" value="NAD(P)-binding Rossmann-like Domain"/>
    <property type="match status" value="1"/>
</dbReference>
<accession>A0A7X4LN05</accession>
<keyword evidence="7" id="KW-1185">Reference proteome</keyword>
<evidence type="ECO:0000313" key="6">
    <source>
        <dbReference type="EMBL" id="MZI94904.1"/>
    </source>
</evidence>
<feature type="domain" description="6-phosphogluconate dehydrogenase NADP-binding" evidence="4">
    <location>
        <begin position="4"/>
        <end position="161"/>
    </location>
</feature>
<dbReference type="InterPro" id="IPR051265">
    <property type="entry name" value="HIBADH-related_NP60_sf"/>
</dbReference>
<dbReference type="EMBL" id="WEKT01000040">
    <property type="protein sequence ID" value="MZI94904.1"/>
    <property type="molecule type" value="Genomic_DNA"/>
</dbReference>
<evidence type="ECO:0000259" key="5">
    <source>
        <dbReference type="Pfam" id="PF14833"/>
    </source>
</evidence>
<dbReference type="Gene3D" id="1.10.1040.10">
    <property type="entry name" value="N-(1-d-carboxylethyl)-l-norvaline Dehydrogenase, domain 2"/>
    <property type="match status" value="1"/>
</dbReference>
<dbReference type="SUPFAM" id="SSF48179">
    <property type="entry name" value="6-phosphogluconate dehydrogenase C-terminal domain-like"/>
    <property type="match status" value="1"/>
</dbReference>
<dbReference type="GO" id="GO:0016491">
    <property type="term" value="F:oxidoreductase activity"/>
    <property type="evidence" value="ECO:0007669"/>
    <property type="project" value="UniProtKB-KW"/>
</dbReference>
<dbReference type="RefSeq" id="WP_161157383.1">
    <property type="nucleotide sequence ID" value="NZ_WEKT01000040.1"/>
</dbReference>
<dbReference type="InterPro" id="IPR029154">
    <property type="entry name" value="HIBADH-like_NADP-bd"/>
</dbReference>
<dbReference type="InterPro" id="IPR008927">
    <property type="entry name" value="6-PGluconate_DH-like_C_sf"/>
</dbReference>
<name>A0A7X4LN05_9VIBR</name>
<evidence type="ECO:0000256" key="1">
    <source>
        <dbReference type="ARBA" id="ARBA00023002"/>
    </source>
</evidence>
<dbReference type="InterPro" id="IPR036291">
    <property type="entry name" value="NAD(P)-bd_dom_sf"/>
</dbReference>
<dbReference type="InterPro" id="IPR013328">
    <property type="entry name" value="6PGD_dom2"/>
</dbReference>
<dbReference type="AlphaFoldDB" id="A0A7X4LN05"/>
<dbReference type="Pfam" id="PF14833">
    <property type="entry name" value="NAD_binding_11"/>
    <property type="match status" value="1"/>
</dbReference>
<sequence length="286" mass="29939">MASFGFLGLGIMGKAMAINLVKAGFDVTVWNRNPEKCAELIALGAKHGDSPKEVAATCDITFAMVSDPAAALAICQGEDGVAAGIGHQRGYVDMSTVDAATSQEIGNAVTQAGGRFLEAPVSGTKKPAEDGTLVILAAGDQSLYQQAVPAFEVMGKMSPYLGEVGQGANMKLVVNMMMGGMLSIFSEGMSLGMKSGLEGEKILEVLSAGAMANPMFAIKGAMMLAEDYTTSFPLKHMQKDLRLAVELGDKLAHPMPTAAATNEAFKLARKEGYADEDIAALYKVMK</sequence>
<dbReference type="InterPro" id="IPR015815">
    <property type="entry name" value="HIBADH-related"/>
</dbReference>
<feature type="active site" evidence="3">
    <location>
        <position position="171"/>
    </location>
</feature>
<dbReference type="GO" id="GO:0016054">
    <property type="term" value="P:organic acid catabolic process"/>
    <property type="evidence" value="ECO:0007669"/>
    <property type="project" value="UniProtKB-ARBA"/>
</dbReference>
<keyword evidence="2" id="KW-0520">NAD</keyword>
<proteinExistence type="predicted"/>
<keyword evidence="1" id="KW-0560">Oxidoreductase</keyword>
<evidence type="ECO:0000259" key="4">
    <source>
        <dbReference type="Pfam" id="PF03446"/>
    </source>
</evidence>
<dbReference type="GO" id="GO:0050661">
    <property type="term" value="F:NADP binding"/>
    <property type="evidence" value="ECO:0007669"/>
    <property type="project" value="InterPro"/>
</dbReference>
<gene>
    <name evidence="6" type="ORF">F9817_17140</name>
</gene>
<dbReference type="PANTHER" id="PTHR43580">
    <property type="entry name" value="OXIDOREDUCTASE GLYR1-RELATED"/>
    <property type="match status" value="1"/>
</dbReference>
<feature type="domain" description="3-hydroxyisobutyrate dehydrogenase-like NAD-binding" evidence="5">
    <location>
        <begin position="165"/>
        <end position="284"/>
    </location>
</feature>